<proteinExistence type="predicted"/>
<evidence type="ECO:0000313" key="2">
    <source>
        <dbReference type="Proteomes" id="UP000800041"/>
    </source>
</evidence>
<evidence type="ECO:0000313" key="1">
    <source>
        <dbReference type="EMBL" id="KAF1990877.1"/>
    </source>
</evidence>
<dbReference type="EMBL" id="ML977141">
    <property type="protein sequence ID" value="KAF1990877.1"/>
    <property type="molecule type" value="Genomic_DNA"/>
</dbReference>
<dbReference type="Proteomes" id="UP000800041">
    <property type="component" value="Unassembled WGS sequence"/>
</dbReference>
<gene>
    <name evidence="1" type="ORF">K402DRAFT_205318</name>
</gene>
<dbReference type="AlphaFoldDB" id="A0A6G1HCT7"/>
<organism evidence="1 2">
    <name type="scientific">Aulographum hederae CBS 113979</name>
    <dbReference type="NCBI Taxonomy" id="1176131"/>
    <lineage>
        <taxon>Eukaryota</taxon>
        <taxon>Fungi</taxon>
        <taxon>Dikarya</taxon>
        <taxon>Ascomycota</taxon>
        <taxon>Pezizomycotina</taxon>
        <taxon>Dothideomycetes</taxon>
        <taxon>Pleosporomycetidae</taxon>
        <taxon>Aulographales</taxon>
        <taxon>Aulographaceae</taxon>
    </lineage>
</organism>
<keyword evidence="2" id="KW-1185">Reference proteome</keyword>
<name>A0A6G1HCT7_9PEZI</name>
<accession>A0A6G1HCT7</accession>
<sequence>MLTVGIRSRTPLSYEHPSFYFLSLQLSFVAQNTPTACRVSLSLPKSRRTTVLSINSGPKPSLATLQKPSKKKLFGSSALFPSRTFPWLSSSSADLETTQPQNPICQARKSNFVTPLPFESFLLYLPESTFIGPSNLSLKKCTFSDNAEIRNPFT</sequence>
<reference evidence="1" key="1">
    <citation type="journal article" date="2020" name="Stud. Mycol.">
        <title>101 Dothideomycetes genomes: a test case for predicting lifestyles and emergence of pathogens.</title>
        <authorList>
            <person name="Haridas S."/>
            <person name="Albert R."/>
            <person name="Binder M."/>
            <person name="Bloem J."/>
            <person name="Labutti K."/>
            <person name="Salamov A."/>
            <person name="Andreopoulos B."/>
            <person name="Baker S."/>
            <person name="Barry K."/>
            <person name="Bills G."/>
            <person name="Bluhm B."/>
            <person name="Cannon C."/>
            <person name="Castanera R."/>
            <person name="Culley D."/>
            <person name="Daum C."/>
            <person name="Ezra D."/>
            <person name="Gonzalez J."/>
            <person name="Henrissat B."/>
            <person name="Kuo A."/>
            <person name="Liang C."/>
            <person name="Lipzen A."/>
            <person name="Lutzoni F."/>
            <person name="Magnuson J."/>
            <person name="Mondo S."/>
            <person name="Nolan M."/>
            <person name="Ohm R."/>
            <person name="Pangilinan J."/>
            <person name="Park H.-J."/>
            <person name="Ramirez L."/>
            <person name="Alfaro M."/>
            <person name="Sun H."/>
            <person name="Tritt A."/>
            <person name="Yoshinaga Y."/>
            <person name="Zwiers L.-H."/>
            <person name="Turgeon B."/>
            <person name="Goodwin S."/>
            <person name="Spatafora J."/>
            <person name="Crous P."/>
            <person name="Grigoriev I."/>
        </authorList>
    </citation>
    <scope>NUCLEOTIDE SEQUENCE</scope>
    <source>
        <strain evidence="1">CBS 113979</strain>
    </source>
</reference>
<protein>
    <submittedName>
        <fullName evidence="1">Uncharacterized protein</fullName>
    </submittedName>
</protein>